<proteinExistence type="inferred from homology"/>
<reference evidence="13 14" key="1">
    <citation type="submission" date="2018-07" db="EMBL/GenBank/DDBJ databases">
        <title>Genomic Encyclopedia of Type Strains, Phase III (KMG-III): the genomes of soil and plant-associated and newly described type strains.</title>
        <authorList>
            <person name="Whitman W."/>
        </authorList>
    </citation>
    <scope>NUCLEOTIDE SEQUENCE [LARGE SCALE GENOMIC DNA]</scope>
    <source>
        <strain evidence="13 14">CECT 7031</strain>
    </source>
</reference>
<keyword evidence="5 10" id="KW-0547">Nucleotide-binding</keyword>
<comment type="catalytic activity">
    <reaction evidence="9">
        <text>(6S)-5,6,7,8-tetrahydrofolyl-(gamma-L-Glu)(n) + L-glutamate + ATP = (6S)-5,6,7,8-tetrahydrofolyl-(gamma-L-Glu)(n+1) + ADP + phosphate + H(+)</text>
        <dbReference type="Rhea" id="RHEA:10580"/>
        <dbReference type="Rhea" id="RHEA-COMP:14738"/>
        <dbReference type="Rhea" id="RHEA-COMP:14740"/>
        <dbReference type="ChEBI" id="CHEBI:15378"/>
        <dbReference type="ChEBI" id="CHEBI:29985"/>
        <dbReference type="ChEBI" id="CHEBI:30616"/>
        <dbReference type="ChEBI" id="CHEBI:43474"/>
        <dbReference type="ChEBI" id="CHEBI:141005"/>
        <dbReference type="ChEBI" id="CHEBI:456216"/>
        <dbReference type="EC" id="6.3.2.17"/>
    </reaction>
</comment>
<sequence>MATSESYKSIIKKLDQLPLINQPADRVGMMQEILQWMGHPEARLRIIHIVGTNGKGSTGTMLANVLIENDYKVGHFSTPAVIDQREVITINNQNISETEFLETFLEILTEVKRHGGAFDTLTKFEWLTLMALVYFDQKDLDFVILEANFGGAQDATNAITNPFMVIFTKISTDHLGRLGKNLHEIAEIKAATIKKDALVISYPGQDLEVEKVLREKTVAVGAIWNDQPKPQITVLNSSPKGIHLNVNQMHELYLSLTGNYQANNLSTVIAALNMLETHGFAIEKDKAAQGLAYVKIKGRMEYDADRNILFDGAHNPEGIRGLVASLRSWHLPFKPTVILGLMDNNHVHEILEELLPQVATLIAVTPDNERGLSADALAAQAVLMSNVDVEIADDPSAAIQLARRMRESSRSLIVVTGSFYTLRAILSEDNF</sequence>
<dbReference type="EMBL" id="QRAS01000001">
    <property type="protein sequence ID" value="RDL11750.1"/>
    <property type="molecule type" value="Genomic_DNA"/>
</dbReference>
<dbReference type="GO" id="GO:0004326">
    <property type="term" value="F:tetrahydrofolylpolyglutamate synthase activity"/>
    <property type="evidence" value="ECO:0007669"/>
    <property type="project" value="UniProtKB-EC"/>
</dbReference>
<dbReference type="GeneID" id="94545744"/>
<dbReference type="AlphaFoldDB" id="A0A288QLZ4"/>
<organism evidence="13 14">
    <name type="scientific">Weissella soli</name>
    <dbReference type="NCBI Taxonomy" id="155866"/>
    <lineage>
        <taxon>Bacteria</taxon>
        <taxon>Bacillati</taxon>
        <taxon>Bacillota</taxon>
        <taxon>Bacilli</taxon>
        <taxon>Lactobacillales</taxon>
        <taxon>Lactobacillaceae</taxon>
        <taxon>Weissella</taxon>
    </lineage>
</organism>
<dbReference type="PANTHER" id="PTHR11136">
    <property type="entry name" value="FOLYLPOLYGLUTAMATE SYNTHASE-RELATED"/>
    <property type="match status" value="1"/>
</dbReference>
<comment type="similarity">
    <text evidence="1 10">Belongs to the folylpolyglutamate synthase family.</text>
</comment>
<keyword evidence="4" id="KW-0479">Metal-binding</keyword>
<evidence type="ECO:0000256" key="5">
    <source>
        <dbReference type="ARBA" id="ARBA00022741"/>
    </source>
</evidence>
<evidence type="ECO:0000256" key="8">
    <source>
        <dbReference type="ARBA" id="ARBA00030592"/>
    </source>
</evidence>
<dbReference type="Gene3D" id="3.90.190.20">
    <property type="entry name" value="Mur ligase, C-terminal domain"/>
    <property type="match status" value="1"/>
</dbReference>
<evidence type="ECO:0000256" key="1">
    <source>
        <dbReference type="ARBA" id="ARBA00008276"/>
    </source>
</evidence>
<dbReference type="InterPro" id="IPR036565">
    <property type="entry name" value="Mur-like_cat_sf"/>
</dbReference>
<dbReference type="KEGG" id="wso:WSWS_00539"/>
<dbReference type="GO" id="GO:0005829">
    <property type="term" value="C:cytosol"/>
    <property type="evidence" value="ECO:0007669"/>
    <property type="project" value="TreeGrafter"/>
</dbReference>
<dbReference type="InterPro" id="IPR036615">
    <property type="entry name" value="Mur_ligase_C_dom_sf"/>
</dbReference>
<dbReference type="InterPro" id="IPR004101">
    <property type="entry name" value="Mur_ligase_C"/>
</dbReference>
<dbReference type="SUPFAM" id="SSF53623">
    <property type="entry name" value="MurD-like peptide ligases, catalytic domain"/>
    <property type="match status" value="1"/>
</dbReference>
<dbReference type="PIRSF" id="PIRSF001563">
    <property type="entry name" value="Folylpolyglu_synth"/>
    <property type="match status" value="1"/>
</dbReference>
<evidence type="ECO:0000256" key="3">
    <source>
        <dbReference type="ARBA" id="ARBA00022598"/>
    </source>
</evidence>
<dbReference type="GO" id="GO:0005524">
    <property type="term" value="F:ATP binding"/>
    <property type="evidence" value="ECO:0007669"/>
    <property type="project" value="UniProtKB-KW"/>
</dbReference>
<dbReference type="GO" id="GO:0046872">
    <property type="term" value="F:metal ion binding"/>
    <property type="evidence" value="ECO:0007669"/>
    <property type="project" value="UniProtKB-KW"/>
</dbReference>
<evidence type="ECO:0000256" key="4">
    <source>
        <dbReference type="ARBA" id="ARBA00022723"/>
    </source>
</evidence>
<evidence type="ECO:0000256" key="10">
    <source>
        <dbReference type="PIRNR" id="PIRNR001563"/>
    </source>
</evidence>
<dbReference type="SUPFAM" id="SSF53244">
    <property type="entry name" value="MurD-like peptide ligases, peptide-binding domain"/>
    <property type="match status" value="1"/>
</dbReference>
<evidence type="ECO:0000259" key="11">
    <source>
        <dbReference type="Pfam" id="PF02875"/>
    </source>
</evidence>
<dbReference type="Proteomes" id="UP000254912">
    <property type="component" value="Unassembled WGS sequence"/>
</dbReference>
<feature type="domain" description="Mur ligase central" evidence="12">
    <location>
        <begin position="50"/>
        <end position="271"/>
    </location>
</feature>
<evidence type="ECO:0000256" key="6">
    <source>
        <dbReference type="ARBA" id="ARBA00022840"/>
    </source>
</evidence>
<dbReference type="RefSeq" id="WP_070229822.1">
    <property type="nucleotide sequence ID" value="NZ_BJYO01000002.1"/>
</dbReference>
<dbReference type="Gene3D" id="3.40.1190.10">
    <property type="entry name" value="Mur-like, catalytic domain"/>
    <property type="match status" value="1"/>
</dbReference>
<comment type="caution">
    <text evidence="13">The sequence shown here is derived from an EMBL/GenBank/DDBJ whole genome shotgun (WGS) entry which is preliminary data.</text>
</comment>
<dbReference type="Pfam" id="PF08245">
    <property type="entry name" value="Mur_ligase_M"/>
    <property type="match status" value="1"/>
</dbReference>
<name>A0A288QLZ4_9LACO</name>
<dbReference type="EC" id="6.3.2.17" evidence="2"/>
<dbReference type="NCBIfam" id="TIGR01499">
    <property type="entry name" value="folC"/>
    <property type="match status" value="1"/>
</dbReference>
<evidence type="ECO:0000256" key="9">
    <source>
        <dbReference type="ARBA" id="ARBA00047493"/>
    </source>
</evidence>
<dbReference type="InterPro" id="IPR013221">
    <property type="entry name" value="Mur_ligase_cen"/>
</dbReference>
<gene>
    <name evidence="13" type="ORF">DFP99_0168</name>
</gene>
<dbReference type="GO" id="GO:0008841">
    <property type="term" value="F:dihydrofolate synthase activity"/>
    <property type="evidence" value="ECO:0007669"/>
    <property type="project" value="TreeGrafter"/>
</dbReference>
<protein>
    <recommendedName>
        <fullName evidence="2">tetrahydrofolate synthase</fullName>
        <ecNumber evidence="2">6.3.2.17</ecNumber>
    </recommendedName>
    <alternativeName>
        <fullName evidence="8">Tetrahydrofolylpolyglutamate synthase</fullName>
    </alternativeName>
</protein>
<evidence type="ECO:0000256" key="7">
    <source>
        <dbReference type="ARBA" id="ARBA00022842"/>
    </source>
</evidence>
<keyword evidence="7" id="KW-0460">Magnesium</keyword>
<evidence type="ECO:0000256" key="2">
    <source>
        <dbReference type="ARBA" id="ARBA00013025"/>
    </source>
</evidence>
<dbReference type="Pfam" id="PF02875">
    <property type="entry name" value="Mur_ligase_C"/>
    <property type="match status" value="1"/>
</dbReference>
<evidence type="ECO:0000259" key="12">
    <source>
        <dbReference type="Pfam" id="PF08245"/>
    </source>
</evidence>
<dbReference type="InterPro" id="IPR001645">
    <property type="entry name" value="Folylpolyglutamate_synth"/>
</dbReference>
<evidence type="ECO:0000313" key="13">
    <source>
        <dbReference type="EMBL" id="RDL11750.1"/>
    </source>
</evidence>
<keyword evidence="14" id="KW-1185">Reference proteome</keyword>
<keyword evidence="6 10" id="KW-0067">ATP-binding</keyword>
<keyword evidence="3 10" id="KW-0436">Ligase</keyword>
<evidence type="ECO:0000313" key="14">
    <source>
        <dbReference type="Proteomes" id="UP000254912"/>
    </source>
</evidence>
<dbReference type="PANTHER" id="PTHR11136:SF0">
    <property type="entry name" value="DIHYDROFOLATE SYNTHETASE-RELATED"/>
    <property type="match status" value="1"/>
</dbReference>
<feature type="domain" description="Mur ligase C-terminal" evidence="11">
    <location>
        <begin position="298"/>
        <end position="419"/>
    </location>
</feature>
<accession>A0A288QLZ4</accession>